<organism evidence="1">
    <name type="scientific">marine sediment metagenome</name>
    <dbReference type="NCBI Taxonomy" id="412755"/>
    <lineage>
        <taxon>unclassified sequences</taxon>
        <taxon>metagenomes</taxon>
        <taxon>ecological metagenomes</taxon>
    </lineage>
</organism>
<dbReference type="AlphaFoldDB" id="A0A0F9MA67"/>
<comment type="caution">
    <text evidence="1">The sequence shown here is derived from an EMBL/GenBank/DDBJ whole genome shotgun (WGS) entry which is preliminary data.</text>
</comment>
<gene>
    <name evidence="1" type="ORF">LCGC14_1098930</name>
</gene>
<protein>
    <submittedName>
        <fullName evidence="1">Uncharacterized protein</fullName>
    </submittedName>
</protein>
<dbReference type="EMBL" id="LAZR01004937">
    <property type="protein sequence ID" value="KKN04290.1"/>
    <property type="molecule type" value="Genomic_DNA"/>
</dbReference>
<sequence>MADLGNHNERLSKLEDRVEVLWQVGLSLSTALTLLAEKVEAMETPPITRYPHNES</sequence>
<proteinExistence type="predicted"/>
<name>A0A0F9MA67_9ZZZZ</name>
<reference evidence="1" key="1">
    <citation type="journal article" date="2015" name="Nature">
        <title>Complex archaea that bridge the gap between prokaryotes and eukaryotes.</title>
        <authorList>
            <person name="Spang A."/>
            <person name="Saw J.H."/>
            <person name="Jorgensen S.L."/>
            <person name="Zaremba-Niedzwiedzka K."/>
            <person name="Martijn J."/>
            <person name="Lind A.E."/>
            <person name="van Eijk R."/>
            <person name="Schleper C."/>
            <person name="Guy L."/>
            <person name="Ettema T.J."/>
        </authorList>
    </citation>
    <scope>NUCLEOTIDE SEQUENCE</scope>
</reference>
<evidence type="ECO:0000313" key="1">
    <source>
        <dbReference type="EMBL" id="KKN04290.1"/>
    </source>
</evidence>
<accession>A0A0F9MA67</accession>